<dbReference type="Proteomes" id="UP000003856">
    <property type="component" value="Unassembled WGS sequence"/>
</dbReference>
<feature type="signal peptide" evidence="1">
    <location>
        <begin position="1"/>
        <end position="30"/>
    </location>
</feature>
<evidence type="ECO:0000313" key="2">
    <source>
        <dbReference type="EMBL" id="EER57839.1"/>
    </source>
</evidence>
<organism evidence="2 3">
    <name type="scientific">Acidovorax delafieldii 2AN</name>
    <dbReference type="NCBI Taxonomy" id="573060"/>
    <lineage>
        <taxon>Bacteria</taxon>
        <taxon>Pseudomonadati</taxon>
        <taxon>Pseudomonadota</taxon>
        <taxon>Betaproteobacteria</taxon>
        <taxon>Burkholderiales</taxon>
        <taxon>Comamonadaceae</taxon>
        <taxon>Acidovorax</taxon>
    </lineage>
</organism>
<name>C5TCF6_ACIDE</name>
<dbReference type="AlphaFoldDB" id="C5TCF6"/>
<sequence>MNTIQTIAVRALMTSTAAILVAMTVAGCSALPTPPPRSLHYDLGPGTLAPTPTDRRAPLPTLALADLEAPGLA</sequence>
<protein>
    <submittedName>
        <fullName evidence="2">Putative lipoprotein</fullName>
    </submittedName>
</protein>
<gene>
    <name evidence="2" type="ORF">AcdelDRAFT_4587</name>
</gene>
<feature type="non-terminal residue" evidence="2">
    <location>
        <position position="73"/>
    </location>
</feature>
<proteinExistence type="predicted"/>
<evidence type="ECO:0000256" key="1">
    <source>
        <dbReference type="SAM" id="SignalP"/>
    </source>
</evidence>
<accession>C5TCF6</accession>
<comment type="caution">
    <text evidence="2">The sequence shown here is derived from an EMBL/GenBank/DDBJ whole genome shotgun (WGS) entry which is preliminary data.</text>
</comment>
<evidence type="ECO:0000313" key="3">
    <source>
        <dbReference type="Proteomes" id="UP000003856"/>
    </source>
</evidence>
<dbReference type="EMBL" id="ACQT01000450">
    <property type="protein sequence ID" value="EER57839.1"/>
    <property type="molecule type" value="Genomic_DNA"/>
</dbReference>
<keyword evidence="1" id="KW-0732">Signal</keyword>
<keyword evidence="3" id="KW-1185">Reference proteome</keyword>
<reference evidence="2 3" key="1">
    <citation type="submission" date="2009-05" db="EMBL/GenBank/DDBJ databases">
        <title>The draft genome of Acidovorax delafieldii 2AN.</title>
        <authorList>
            <consortium name="US DOE Joint Genome Institute (JGI-PGF)"/>
            <person name="Lucas S."/>
            <person name="Copeland A."/>
            <person name="Lapidus A."/>
            <person name="Glavina del Rio T."/>
            <person name="Tice H."/>
            <person name="Bruce D."/>
            <person name="Goodwin L."/>
            <person name="Pitluck S."/>
            <person name="Larimer F."/>
            <person name="Land M.L."/>
            <person name="Hauser L."/>
            <person name="Shelobolina E.S."/>
            <person name="Picardal F."/>
            <person name="Roden E."/>
            <person name="Emerson D."/>
        </authorList>
    </citation>
    <scope>NUCLEOTIDE SEQUENCE [LARGE SCALE GENOMIC DNA]</scope>
    <source>
        <strain evidence="2 3">2AN</strain>
    </source>
</reference>
<feature type="chain" id="PRO_5002957274" evidence="1">
    <location>
        <begin position="31"/>
        <end position="73"/>
    </location>
</feature>
<keyword evidence="2" id="KW-0449">Lipoprotein</keyword>